<evidence type="ECO:0008006" key="3">
    <source>
        <dbReference type="Google" id="ProtNLM"/>
    </source>
</evidence>
<comment type="caution">
    <text evidence="1">The sequence shown here is derived from an EMBL/GenBank/DDBJ whole genome shotgun (WGS) entry which is preliminary data.</text>
</comment>
<reference evidence="1 2" key="1">
    <citation type="journal article" date="2019" name="Int. J. Syst. Evol. Microbiol.">
        <title>Photorhabdus khanii subsp. guanajuatensis subsp. nov., isolated from Heterorhabditis atacamensis, and Photorhabdus luminescens subsp. mexicana subsp. nov., isolated from Heterorhabditis mexicana entomopathogenic nematodes.</title>
        <authorList>
            <person name="Machado R.A.R."/>
            <person name="Bruno P."/>
            <person name="Arce C.C.M."/>
            <person name="Liechti N."/>
            <person name="Kohler A."/>
            <person name="Bernal J."/>
            <person name="Bruggmann R."/>
            <person name="Turlings T.C.J."/>
        </authorList>
    </citation>
    <scope>NUCLEOTIDE SEQUENCE [LARGE SCALE GENOMIC DNA]</scope>
    <source>
        <strain evidence="1 2">MEX20-17</strain>
    </source>
</reference>
<dbReference type="EMBL" id="PUJY01000045">
    <property type="protein sequence ID" value="TDB48246.1"/>
    <property type="molecule type" value="Genomic_DNA"/>
</dbReference>
<evidence type="ECO:0000313" key="1">
    <source>
        <dbReference type="EMBL" id="TDB48246.1"/>
    </source>
</evidence>
<protein>
    <recommendedName>
        <fullName evidence="3">DUF2158 domain-containing protein</fullName>
    </recommendedName>
</protein>
<dbReference type="AlphaFoldDB" id="A0A4R4J4E6"/>
<evidence type="ECO:0000313" key="2">
    <source>
        <dbReference type="Proteomes" id="UP000295598"/>
    </source>
</evidence>
<dbReference type="Proteomes" id="UP000295598">
    <property type="component" value="Unassembled WGS sequence"/>
</dbReference>
<proteinExistence type="predicted"/>
<dbReference type="RefSeq" id="WP_132355780.1">
    <property type="nucleotide sequence ID" value="NZ_CAWOJO010000045.1"/>
</dbReference>
<gene>
    <name evidence="1" type="ORF">C5467_19425</name>
</gene>
<sequence length="67" mass="7667">MSENTKVFRYQLGQAVKINISIEVGEIKGRAEYINHINNYWISYRASDGRAAEAWFDEDEISPADAD</sequence>
<accession>A0A4R4J4E6</accession>
<name>A0A4R4J4E6_9GAMM</name>
<organism evidence="1 2">
    <name type="scientific">Photorhabdus khanii subsp. guanajuatensis</name>
    <dbReference type="NCBI Taxonomy" id="2100166"/>
    <lineage>
        <taxon>Bacteria</taxon>
        <taxon>Pseudomonadati</taxon>
        <taxon>Pseudomonadota</taxon>
        <taxon>Gammaproteobacteria</taxon>
        <taxon>Enterobacterales</taxon>
        <taxon>Morganellaceae</taxon>
        <taxon>Photorhabdus</taxon>
    </lineage>
</organism>